<dbReference type="PROSITE" id="PS00662">
    <property type="entry name" value="T2SP_E"/>
    <property type="match status" value="1"/>
</dbReference>
<evidence type="ECO:0000256" key="3">
    <source>
        <dbReference type="ARBA" id="ARBA00022840"/>
    </source>
</evidence>
<dbReference type="GO" id="GO:0005886">
    <property type="term" value="C:plasma membrane"/>
    <property type="evidence" value="ECO:0007669"/>
    <property type="project" value="TreeGrafter"/>
</dbReference>
<feature type="domain" description="Bacterial type II secretion system protein E" evidence="4">
    <location>
        <begin position="289"/>
        <end position="303"/>
    </location>
</feature>
<dbReference type="SMART" id="SM00382">
    <property type="entry name" value="AAA"/>
    <property type="match status" value="1"/>
</dbReference>
<gene>
    <name evidence="5" type="ORF">CWE23_04780</name>
</gene>
<dbReference type="Gene3D" id="3.40.50.300">
    <property type="entry name" value="P-loop containing nucleotide triphosphate hydrolases"/>
    <property type="match status" value="1"/>
</dbReference>
<dbReference type="PANTHER" id="PTHR30258:SF1">
    <property type="entry name" value="PROTEIN TRANSPORT PROTEIN HOFB HOMOLOG"/>
    <property type="match status" value="1"/>
</dbReference>
<keyword evidence="3" id="KW-0067">ATP-binding</keyword>
<dbReference type="Gene3D" id="3.30.450.90">
    <property type="match status" value="1"/>
</dbReference>
<evidence type="ECO:0000256" key="1">
    <source>
        <dbReference type="ARBA" id="ARBA00006611"/>
    </source>
</evidence>
<dbReference type="InterPro" id="IPR027417">
    <property type="entry name" value="P-loop_NTPase"/>
</dbReference>
<evidence type="ECO:0000313" key="5">
    <source>
        <dbReference type="EMBL" id="RUO45325.1"/>
    </source>
</evidence>
<dbReference type="GO" id="GO:0016887">
    <property type="term" value="F:ATP hydrolysis activity"/>
    <property type="evidence" value="ECO:0007669"/>
    <property type="project" value="TreeGrafter"/>
</dbReference>
<name>A0AA94EGF4_9GAMM</name>
<dbReference type="PANTHER" id="PTHR30258">
    <property type="entry name" value="TYPE II SECRETION SYSTEM PROTEIN GSPE-RELATED"/>
    <property type="match status" value="1"/>
</dbReference>
<proteinExistence type="inferred from homology"/>
<dbReference type="InterPro" id="IPR003593">
    <property type="entry name" value="AAA+_ATPase"/>
</dbReference>
<dbReference type="InterPro" id="IPR001482">
    <property type="entry name" value="T2SS/T4SS_dom"/>
</dbReference>
<keyword evidence="2" id="KW-0547">Nucleotide-binding</keyword>
<dbReference type="CDD" id="cd01129">
    <property type="entry name" value="PulE-GspE-like"/>
    <property type="match status" value="1"/>
</dbReference>
<comment type="similarity">
    <text evidence="1">Belongs to the GSP E family.</text>
</comment>
<sequence length="442" mass="48734">MIGGEFVSLPRQQLEPEQQLALAVQCPPQQLCLLYQGADTAVLAIAEALSCRATQLQFAWQQVHSSQLILIALSDTVPVLFNCQTQSVAEWLDALLRYALSQRASDIHCEPTTLGLRLRLRLAGQLVTLQHLSLEHGRQLIARAKVIADLDISEQRQPQDGRFSIALNDQHTQDFRISTCPVLHGEKLVIRCLGTLQQVTALSQLGMTDAQRQQVTRALTLKQGLILVTGPTGSGKTSTLYSLLQRLNQRVLNICTVEDPVEIRCDGINQVPVQSRRQLTFARILRSLLRQDPDVLMIGEIRDAETAQVALQAAQTGHLVLASLHTNGALESLQRLQALGVSSNDVGTALSLIISQRLLRRLCQHCGGRACAHCHDGYFGQLAVFEVVPWHSSSHQQLVQAGSIRDYLSQQQLPTLQQHAQACVEARLTSAQQAERLQNVSL</sequence>
<dbReference type="AlphaFoldDB" id="A0AA94EGF4"/>
<dbReference type="SUPFAM" id="SSF52540">
    <property type="entry name" value="P-loop containing nucleoside triphosphate hydrolases"/>
    <property type="match status" value="1"/>
</dbReference>
<reference evidence="6" key="1">
    <citation type="journal article" date="2018" name="Front. Microbiol.">
        <title>Genome-Based Analysis Reveals the Taxonomy and Diversity of the Family Idiomarinaceae.</title>
        <authorList>
            <person name="Liu Y."/>
            <person name="Lai Q."/>
            <person name="Shao Z."/>
        </authorList>
    </citation>
    <scope>NUCLEOTIDE SEQUENCE [LARGE SCALE GENOMIC DNA]</scope>
    <source>
        <strain evidence="6">SN-14</strain>
    </source>
</reference>
<organism evidence="5 6">
    <name type="scientific">Idiomarina aquatica</name>
    <dbReference type="NCBI Taxonomy" id="1327752"/>
    <lineage>
        <taxon>Bacteria</taxon>
        <taxon>Pseudomonadati</taxon>
        <taxon>Pseudomonadota</taxon>
        <taxon>Gammaproteobacteria</taxon>
        <taxon>Alteromonadales</taxon>
        <taxon>Idiomarinaceae</taxon>
        <taxon>Idiomarina</taxon>
    </lineage>
</organism>
<keyword evidence="6" id="KW-1185">Reference proteome</keyword>
<accession>A0AA94EGF4</accession>
<comment type="caution">
    <text evidence="5">The sequence shown here is derived from an EMBL/GenBank/DDBJ whole genome shotgun (WGS) entry which is preliminary data.</text>
</comment>
<evidence type="ECO:0000256" key="2">
    <source>
        <dbReference type="ARBA" id="ARBA00022741"/>
    </source>
</evidence>
<dbReference type="Pfam" id="PF00437">
    <property type="entry name" value="T2SSE"/>
    <property type="match status" value="1"/>
</dbReference>
<dbReference type="EMBL" id="PIPS01000001">
    <property type="protein sequence ID" value="RUO45325.1"/>
    <property type="molecule type" value="Genomic_DNA"/>
</dbReference>
<protein>
    <submittedName>
        <fullName evidence="5">Type II secretion system protein GspE</fullName>
    </submittedName>
</protein>
<dbReference type="RefSeq" id="WP_105305618.1">
    <property type="nucleotide sequence ID" value="NZ_PIPS01000001.1"/>
</dbReference>
<evidence type="ECO:0000259" key="4">
    <source>
        <dbReference type="PROSITE" id="PS00662"/>
    </source>
</evidence>
<dbReference type="Proteomes" id="UP000286680">
    <property type="component" value="Unassembled WGS sequence"/>
</dbReference>
<dbReference type="GO" id="GO:0005524">
    <property type="term" value="F:ATP binding"/>
    <property type="evidence" value="ECO:0007669"/>
    <property type="project" value="UniProtKB-KW"/>
</dbReference>
<evidence type="ECO:0000313" key="6">
    <source>
        <dbReference type="Proteomes" id="UP000286680"/>
    </source>
</evidence>